<organism evidence="1 2">
    <name type="scientific">Caerostris darwini</name>
    <dbReference type="NCBI Taxonomy" id="1538125"/>
    <lineage>
        <taxon>Eukaryota</taxon>
        <taxon>Metazoa</taxon>
        <taxon>Ecdysozoa</taxon>
        <taxon>Arthropoda</taxon>
        <taxon>Chelicerata</taxon>
        <taxon>Arachnida</taxon>
        <taxon>Araneae</taxon>
        <taxon>Araneomorphae</taxon>
        <taxon>Entelegynae</taxon>
        <taxon>Araneoidea</taxon>
        <taxon>Araneidae</taxon>
        <taxon>Caerostris</taxon>
    </lineage>
</organism>
<sequence>MDGLKLPMEKKIHHCSSFPLLGKKGKEDDNEVEKEEEDRMVEVGGGFVFRKRVRYEGVSHNRATVAFASLELVQKFRVAISSRKAAAICFSFVLETFAME</sequence>
<gene>
    <name evidence="1" type="ORF">CDAR_509451</name>
</gene>
<comment type="caution">
    <text evidence="1">The sequence shown here is derived from an EMBL/GenBank/DDBJ whole genome shotgun (WGS) entry which is preliminary data.</text>
</comment>
<reference evidence="1 2" key="1">
    <citation type="submission" date="2021-06" db="EMBL/GenBank/DDBJ databases">
        <title>Caerostris darwini draft genome.</title>
        <authorList>
            <person name="Kono N."/>
            <person name="Arakawa K."/>
        </authorList>
    </citation>
    <scope>NUCLEOTIDE SEQUENCE [LARGE SCALE GENOMIC DNA]</scope>
</reference>
<accession>A0AAV4R4P0</accession>
<evidence type="ECO:0000313" key="1">
    <source>
        <dbReference type="EMBL" id="GIY15991.1"/>
    </source>
</evidence>
<dbReference type="Proteomes" id="UP001054837">
    <property type="component" value="Unassembled WGS sequence"/>
</dbReference>
<dbReference type="AlphaFoldDB" id="A0AAV4R4P0"/>
<protein>
    <submittedName>
        <fullName evidence="1">Uncharacterized protein</fullName>
    </submittedName>
</protein>
<evidence type="ECO:0000313" key="2">
    <source>
        <dbReference type="Proteomes" id="UP001054837"/>
    </source>
</evidence>
<name>A0AAV4R4P0_9ARAC</name>
<proteinExistence type="predicted"/>
<keyword evidence="2" id="KW-1185">Reference proteome</keyword>
<dbReference type="EMBL" id="BPLQ01005620">
    <property type="protein sequence ID" value="GIY15991.1"/>
    <property type="molecule type" value="Genomic_DNA"/>
</dbReference>